<reference evidence="1" key="1">
    <citation type="submission" date="2023-03" db="EMBL/GenBank/DDBJ databases">
        <title>Massive genome expansion in bonnet fungi (Mycena s.s.) driven by repeated elements and novel gene families across ecological guilds.</title>
        <authorList>
            <consortium name="Lawrence Berkeley National Laboratory"/>
            <person name="Harder C.B."/>
            <person name="Miyauchi S."/>
            <person name="Viragh M."/>
            <person name="Kuo A."/>
            <person name="Thoen E."/>
            <person name="Andreopoulos B."/>
            <person name="Lu D."/>
            <person name="Skrede I."/>
            <person name="Drula E."/>
            <person name="Henrissat B."/>
            <person name="Morin E."/>
            <person name="Kohler A."/>
            <person name="Barry K."/>
            <person name="LaButti K."/>
            <person name="Morin E."/>
            <person name="Salamov A."/>
            <person name="Lipzen A."/>
            <person name="Mereny Z."/>
            <person name="Hegedus B."/>
            <person name="Baldrian P."/>
            <person name="Stursova M."/>
            <person name="Weitz H."/>
            <person name="Taylor A."/>
            <person name="Grigoriev I.V."/>
            <person name="Nagy L.G."/>
            <person name="Martin F."/>
            <person name="Kauserud H."/>
        </authorList>
    </citation>
    <scope>NUCLEOTIDE SEQUENCE</scope>
    <source>
        <strain evidence="1">CBHHK002</strain>
    </source>
</reference>
<proteinExistence type="predicted"/>
<evidence type="ECO:0000313" key="2">
    <source>
        <dbReference type="Proteomes" id="UP001218218"/>
    </source>
</evidence>
<name>A0AAD6ZPN4_9AGAR</name>
<gene>
    <name evidence="1" type="ORF">DFH08DRAFT_940181</name>
</gene>
<sequence length="236" mass="26214">MQMQDNHLLFTHLAALLGVTTRTRVPTVLTSRLRGPIATEETDTSSPPGKKIFDLPTVRPFRKIGKNPDILARREDALTKGADTIGKAYVHNAVAAPRRLYEHTFPKEPDLLFNTFSVFERQPVTVKHIYGYRLHRVSYQALVQILKEMRDLQLQDLYSGGYQRSLQGGHRNASSIRPIAAQSLTFASGSQVMSSGNMYSKMGERYGIEACGNVKVGMMVSDNGQRDDGKDSGASK</sequence>
<organism evidence="1 2">
    <name type="scientific">Mycena albidolilacea</name>
    <dbReference type="NCBI Taxonomy" id="1033008"/>
    <lineage>
        <taxon>Eukaryota</taxon>
        <taxon>Fungi</taxon>
        <taxon>Dikarya</taxon>
        <taxon>Basidiomycota</taxon>
        <taxon>Agaricomycotina</taxon>
        <taxon>Agaricomycetes</taxon>
        <taxon>Agaricomycetidae</taxon>
        <taxon>Agaricales</taxon>
        <taxon>Marasmiineae</taxon>
        <taxon>Mycenaceae</taxon>
        <taxon>Mycena</taxon>
    </lineage>
</organism>
<protein>
    <submittedName>
        <fullName evidence="1">Uncharacterized protein</fullName>
    </submittedName>
</protein>
<comment type="caution">
    <text evidence="1">The sequence shown here is derived from an EMBL/GenBank/DDBJ whole genome shotgun (WGS) entry which is preliminary data.</text>
</comment>
<dbReference type="Proteomes" id="UP001218218">
    <property type="component" value="Unassembled WGS sequence"/>
</dbReference>
<keyword evidence="2" id="KW-1185">Reference proteome</keyword>
<evidence type="ECO:0000313" key="1">
    <source>
        <dbReference type="EMBL" id="KAJ7330891.1"/>
    </source>
</evidence>
<dbReference type="AlphaFoldDB" id="A0AAD6ZPN4"/>
<accession>A0AAD6ZPN4</accession>
<dbReference type="EMBL" id="JARIHO010000036">
    <property type="protein sequence ID" value="KAJ7330891.1"/>
    <property type="molecule type" value="Genomic_DNA"/>
</dbReference>